<name>A0A0V7ZXY8_9CYAN</name>
<dbReference type="GO" id="GO:0016829">
    <property type="term" value="F:lyase activity"/>
    <property type="evidence" value="ECO:0007669"/>
    <property type="project" value="UniProtKB-KW"/>
</dbReference>
<comment type="similarity">
    <text evidence="1">Belongs to the CpcE/RpcE/PecE family.</text>
</comment>
<evidence type="ECO:0000256" key="2">
    <source>
        <dbReference type="ARBA" id="ARBA00022549"/>
    </source>
</evidence>
<keyword evidence="7" id="KW-1185">Reference proteome</keyword>
<dbReference type="SUPFAM" id="SSF48371">
    <property type="entry name" value="ARM repeat"/>
    <property type="match status" value="1"/>
</dbReference>
<dbReference type="GO" id="GO:0016491">
    <property type="term" value="F:oxidoreductase activity"/>
    <property type="evidence" value="ECO:0007669"/>
    <property type="project" value="TreeGrafter"/>
</dbReference>
<dbReference type="InterPro" id="IPR016024">
    <property type="entry name" value="ARM-type_fold"/>
</dbReference>
<keyword evidence="4 6" id="KW-0456">Lyase</keyword>
<dbReference type="PANTHER" id="PTHR12697">
    <property type="entry name" value="PBS LYASE HEAT-LIKE PROTEIN"/>
    <property type="match status" value="1"/>
</dbReference>
<dbReference type="EMBL" id="LMTZ01000028">
    <property type="protein sequence ID" value="KST69298.1"/>
    <property type="molecule type" value="Genomic_DNA"/>
</dbReference>
<dbReference type="PANTHER" id="PTHR12697:SF5">
    <property type="entry name" value="DEOXYHYPUSINE HYDROXYLASE"/>
    <property type="match status" value="1"/>
</dbReference>
<dbReference type="EMBL" id="LMTZ01000030">
    <property type="protein sequence ID" value="KST69248.1"/>
    <property type="molecule type" value="Genomic_DNA"/>
</dbReference>
<dbReference type="AlphaFoldDB" id="A0A0V7ZXY8"/>
<sequence>MSYSTEENSNSISATSETIQGESLTVEQAIANLKGSDLGLRFYAAWWLGRFRVNEGEAVTRLITALEDEDDRTPEGGYPLRRNAARALGKIGDEQAVNPLIESLKCSDFYVREAAAQSLEMLGDPNSVPPLVELLEKGLENSSTQENLHITDNLNAVIATPGSNPNPLESHNEFIKSPEKKLISEPDFKEPYDAIIEALGTLGATQKIPLIKPFLEHPIPRIQYATARAMYQLTGETSYGEILVRALEVDDLQLRRTALSDLGAIGYMGAAEAISETLAENSLKLISLKGLLEREIKENSTEKLSEDAIGVMNLMDSLL</sequence>
<evidence type="ECO:0000256" key="3">
    <source>
        <dbReference type="ARBA" id="ARBA00022738"/>
    </source>
</evidence>
<dbReference type="Pfam" id="PF13646">
    <property type="entry name" value="HEAT_2"/>
    <property type="match status" value="1"/>
</dbReference>
<comment type="caution">
    <text evidence="6">The sequence shown here is derived from an EMBL/GenBank/DDBJ whole genome shotgun (WGS) entry which is preliminary data.</text>
</comment>
<keyword evidence="3" id="KW-0605">Phycobilisome</keyword>
<gene>
    <name evidence="5" type="ORF">BC008_03405</name>
    <name evidence="6" type="ORF">BC008_03680</name>
</gene>
<evidence type="ECO:0000313" key="7">
    <source>
        <dbReference type="Proteomes" id="UP000053372"/>
    </source>
</evidence>
<evidence type="ECO:0000313" key="5">
    <source>
        <dbReference type="EMBL" id="KST69248.1"/>
    </source>
</evidence>
<evidence type="ECO:0000313" key="6">
    <source>
        <dbReference type="EMBL" id="KST69298.1"/>
    </source>
</evidence>
<dbReference type="OrthoDB" id="454552at2"/>
<dbReference type="RefSeq" id="WP_058183346.1">
    <property type="nucleotide sequence ID" value="NZ_LMTZ01000028.1"/>
</dbReference>
<dbReference type="Gene3D" id="1.25.10.10">
    <property type="entry name" value="Leucine-rich Repeat Variant"/>
    <property type="match status" value="2"/>
</dbReference>
<dbReference type="SMART" id="SM00567">
    <property type="entry name" value="EZ_HEAT"/>
    <property type="match status" value="6"/>
</dbReference>
<proteinExistence type="inferred from homology"/>
<dbReference type="InterPro" id="IPR004155">
    <property type="entry name" value="PBS_lyase_HEAT"/>
</dbReference>
<dbReference type="InterPro" id="IPR011989">
    <property type="entry name" value="ARM-like"/>
</dbReference>
<reference evidence="6 7" key="1">
    <citation type="journal article" date="2015" name="Genome Announc.">
        <title>Draft Genome of the Euendolithic (true boring) Cyanobacterium Mastigocoleus testarum strain BC008.</title>
        <authorList>
            <person name="Guida B.S."/>
            <person name="Garcia-Pichel F."/>
        </authorList>
    </citation>
    <scope>NUCLEOTIDE SEQUENCE [LARGE SCALE GENOMIC DNA]</scope>
    <source>
        <strain evidence="6 7">BC008</strain>
    </source>
</reference>
<dbReference type="GO" id="GO:0030089">
    <property type="term" value="C:phycobilisome"/>
    <property type="evidence" value="ECO:0007669"/>
    <property type="project" value="UniProtKB-KW"/>
</dbReference>
<dbReference type="Pfam" id="PF03130">
    <property type="entry name" value="HEAT_PBS"/>
    <property type="match status" value="1"/>
</dbReference>
<keyword evidence="2" id="KW-0042">Antenna complex</keyword>
<dbReference type="Proteomes" id="UP000053372">
    <property type="component" value="Unassembled WGS sequence"/>
</dbReference>
<evidence type="ECO:0000256" key="4">
    <source>
        <dbReference type="ARBA" id="ARBA00023239"/>
    </source>
</evidence>
<protein>
    <submittedName>
        <fullName evidence="6">Phycocyanobilin lyase</fullName>
    </submittedName>
</protein>
<organism evidence="6 7">
    <name type="scientific">Mastigocoleus testarum BC008</name>
    <dbReference type="NCBI Taxonomy" id="371196"/>
    <lineage>
        <taxon>Bacteria</taxon>
        <taxon>Bacillati</taxon>
        <taxon>Cyanobacteriota</taxon>
        <taxon>Cyanophyceae</taxon>
        <taxon>Nostocales</taxon>
        <taxon>Hapalosiphonaceae</taxon>
        <taxon>Mastigocoleus</taxon>
    </lineage>
</organism>
<evidence type="ECO:0000256" key="1">
    <source>
        <dbReference type="ARBA" id="ARBA00009299"/>
    </source>
</evidence>
<accession>A0A0V7ZXY8</accession>